<protein>
    <submittedName>
        <fullName evidence="1">Uncharacterized protein</fullName>
    </submittedName>
</protein>
<sequence length="1134" mass="126967">MSGNKKKGSKSALKDNPATSFKRVLHAARDLRYGVGLARASAEPSQIPGIVKTLGSQQIYKNLFAPVTFPKRLKDYPARRRLKRISTIGEIIWTASVLGLFTEDLARYVHLKTEFHEHFYNGHYELAEKVLDKIQFVFGYSLWLIHSKLNLLQNAKGLKAQKDFLEELLSAGSPSQIVTWVSYYLSLQAEATVSFTDFSDEVNHMIGTGELSDFVIRKLLPLESNLILDPATPISWDEPHCLIDRFETLIAMIVLHYARNSRSGTSDMLSALTQLERIGDRRVCRILRIARGERVPADSKFIYWADLYTQGNYKAVIEGESEILELIARAYACSNVQPVLLKPTSIKQTIIQLMLRSLTFSSDRGQSDKALKKMALACAGHHYADQIAAFLGRDHAAVFTSTLSDLEIINALTGPDDNPWSTSVFNNFMDLDWADALKERFPVSSALVLSSVIKNGSAVPLLEKMELPNYRLAAYEGHANMVSGNYPDAIICYKRMAMSEVKYVSDSARVFLFDAYMAMDDYQSAMYLVVDHCMESPSAARAYPVDTLVTTCTAQAALREDIGLAILIFIAIKNNIGKFERDLSDTYENVLGAYGVARPSDLVALISEQNSAYVIFFLKNVCVPRLMDDTTLFDSLDEIDGERISVCQQLLQLDPVNEQSYLSEIRIITRDNNVAKLLEQVQSSKIFVDEDGIKQVLESSLVSSFARYKELLNSPTLAYQAEKLSKLLLDMINSTNDTDIKSLKLPATELEGLFRSMLMECVYQFAFNPAYGLDTHVSTTIRHGSFEGHLRSPLAIEDLLCIKSGGEYVLSDSWSAMLSDWEKPDVGRVLRALGKFSSAFEDLIAVYLKEKLHMKTVDLPQGLFGFDAASRMSGKVMDTITTNTDFDALCDKLISYCWDLTEISLNNIRHELKLNLTGQMSSHFEMLLHSIELENAHHRVAPLIDSIVRARTAFQVAVTDVAEWFKRPSNLARDPFDLELAVHVALQQVKNCYVKTPIVPTLDINVSYKIHGSMLDGLCEIFFILLQNVIIHGGVQNEPIAITLTAKSEKSRVIIECSNKLSDNVSIEDRRDIASLAMKSYERDSALRSARQEGGSGLSKVWRIAEFDLRASHELTLYVGDGGIFKTSLVLNSR</sequence>
<dbReference type="EMBL" id="MTSA01000006">
    <property type="protein sequence ID" value="OUM07635.1"/>
    <property type="molecule type" value="Genomic_DNA"/>
</dbReference>
<dbReference type="RefSeq" id="WP_143514176.1">
    <property type="nucleotide sequence ID" value="NZ_MTSA01000006.1"/>
</dbReference>
<reference evidence="1 2" key="1">
    <citation type="submission" date="2017-01" db="EMBL/GenBank/DDBJ databases">
        <authorList>
            <person name="Mah S.A."/>
            <person name="Swanson W.J."/>
            <person name="Moy G.W."/>
            <person name="Vacquier V.D."/>
        </authorList>
    </citation>
    <scope>NUCLEOTIDE SEQUENCE [LARGE SCALE GENOMIC DNA]</scope>
    <source>
        <strain evidence="1">PDD-32b-74</strain>
    </source>
</reference>
<accession>A0A244ESY1</accession>
<organism evidence="1 2">
    <name type="scientific">Pseudomonas syringae</name>
    <dbReference type="NCBI Taxonomy" id="317"/>
    <lineage>
        <taxon>Bacteria</taxon>
        <taxon>Pseudomonadati</taxon>
        <taxon>Pseudomonadota</taxon>
        <taxon>Gammaproteobacteria</taxon>
        <taxon>Pseudomonadales</taxon>
        <taxon>Pseudomonadaceae</taxon>
        <taxon>Pseudomonas</taxon>
    </lineage>
</organism>
<proteinExistence type="predicted"/>
<name>A0A244ESY1_PSESX</name>
<gene>
    <name evidence="1" type="ORF">BW686_09245</name>
</gene>
<evidence type="ECO:0000313" key="1">
    <source>
        <dbReference type="EMBL" id="OUM07635.1"/>
    </source>
</evidence>
<dbReference type="Proteomes" id="UP000195128">
    <property type="component" value="Unassembled WGS sequence"/>
</dbReference>
<evidence type="ECO:0000313" key="2">
    <source>
        <dbReference type="Proteomes" id="UP000195128"/>
    </source>
</evidence>
<comment type="caution">
    <text evidence="1">The sequence shown here is derived from an EMBL/GenBank/DDBJ whole genome shotgun (WGS) entry which is preliminary data.</text>
</comment>
<dbReference type="AlphaFoldDB" id="A0A244ESY1"/>